<accession>A0A926EL01</accession>
<dbReference type="Gene3D" id="3.40.630.30">
    <property type="match status" value="1"/>
</dbReference>
<dbReference type="InterPro" id="IPR016181">
    <property type="entry name" value="Acyl_CoA_acyltransferase"/>
</dbReference>
<reference evidence="5" key="1">
    <citation type="submission" date="2020-08" db="EMBL/GenBank/DDBJ databases">
        <title>Genome public.</title>
        <authorList>
            <person name="Liu C."/>
            <person name="Sun Q."/>
        </authorList>
    </citation>
    <scope>NUCLEOTIDE SEQUENCE</scope>
    <source>
        <strain evidence="5">NSJ-12</strain>
    </source>
</reference>
<dbReference type="AlphaFoldDB" id="A0A926EL01"/>
<evidence type="ECO:0000259" key="4">
    <source>
        <dbReference type="PROSITE" id="PS51186"/>
    </source>
</evidence>
<name>A0A926EL01_9FIRM</name>
<dbReference type="Pfam" id="PF13302">
    <property type="entry name" value="Acetyltransf_3"/>
    <property type="match status" value="1"/>
</dbReference>
<feature type="domain" description="N-acetyltransferase" evidence="4">
    <location>
        <begin position="23"/>
        <end position="172"/>
    </location>
</feature>
<dbReference type="Proteomes" id="UP000655830">
    <property type="component" value="Unassembled WGS sequence"/>
</dbReference>
<evidence type="ECO:0000256" key="2">
    <source>
        <dbReference type="ARBA" id="ARBA00023315"/>
    </source>
</evidence>
<dbReference type="SUPFAM" id="SSF55729">
    <property type="entry name" value="Acyl-CoA N-acyltransferases (Nat)"/>
    <property type="match status" value="1"/>
</dbReference>
<evidence type="ECO:0000256" key="3">
    <source>
        <dbReference type="ARBA" id="ARBA00038502"/>
    </source>
</evidence>
<dbReference type="PROSITE" id="PS51186">
    <property type="entry name" value="GNAT"/>
    <property type="match status" value="1"/>
</dbReference>
<keyword evidence="6" id="KW-1185">Reference proteome</keyword>
<keyword evidence="2" id="KW-0012">Acyltransferase</keyword>
<dbReference type="GO" id="GO:0016747">
    <property type="term" value="F:acyltransferase activity, transferring groups other than amino-acyl groups"/>
    <property type="evidence" value="ECO:0007669"/>
    <property type="project" value="InterPro"/>
</dbReference>
<organism evidence="5 6">
    <name type="scientific">Zhenhengia yiwuensis</name>
    <dbReference type="NCBI Taxonomy" id="2763666"/>
    <lineage>
        <taxon>Bacteria</taxon>
        <taxon>Bacillati</taxon>
        <taxon>Bacillota</taxon>
        <taxon>Clostridia</taxon>
        <taxon>Lachnospirales</taxon>
        <taxon>Lachnospiraceae</taxon>
        <taxon>Zhenhengia</taxon>
    </lineage>
</organism>
<comment type="similarity">
    <text evidence="3">Belongs to the acetyltransferase family. RimJ subfamily.</text>
</comment>
<dbReference type="EMBL" id="JACRSY010000033">
    <property type="protein sequence ID" value="MBC8580990.1"/>
    <property type="molecule type" value="Genomic_DNA"/>
</dbReference>
<dbReference type="PANTHER" id="PTHR43792">
    <property type="entry name" value="GNAT FAMILY, PUTATIVE (AFU_ORTHOLOGUE AFUA_3G00765)-RELATED-RELATED"/>
    <property type="match status" value="1"/>
</dbReference>
<dbReference type="PANTHER" id="PTHR43792:SF8">
    <property type="entry name" value="[RIBOSOMAL PROTEIN US5]-ALANINE N-ACETYLTRANSFERASE"/>
    <property type="match status" value="1"/>
</dbReference>
<dbReference type="InterPro" id="IPR000182">
    <property type="entry name" value="GNAT_dom"/>
</dbReference>
<evidence type="ECO:0000313" key="6">
    <source>
        <dbReference type="Proteomes" id="UP000655830"/>
    </source>
</evidence>
<comment type="caution">
    <text evidence="5">The sequence shown here is derived from an EMBL/GenBank/DDBJ whole genome shotgun (WGS) entry which is preliminary data.</text>
</comment>
<dbReference type="InterPro" id="IPR051531">
    <property type="entry name" value="N-acetyltransferase"/>
</dbReference>
<proteinExistence type="inferred from homology"/>
<protein>
    <submittedName>
        <fullName evidence="5">GNAT family N-acetyltransferase</fullName>
    </submittedName>
</protein>
<evidence type="ECO:0000313" key="5">
    <source>
        <dbReference type="EMBL" id="MBC8580990.1"/>
    </source>
</evidence>
<evidence type="ECO:0000256" key="1">
    <source>
        <dbReference type="ARBA" id="ARBA00022679"/>
    </source>
</evidence>
<keyword evidence="1" id="KW-0808">Transferase</keyword>
<gene>
    <name evidence="5" type="ORF">H8718_15840</name>
</gene>
<sequence>MERMNRLYLHIPRLEELDYRQKILLQPDTMAYNKGFHLQFIDYDNETGCIYFRKQDWKSWFDFWINQGPDRFYAYIVKREDHQFIGEVSFRYDKHYEAHMVGIIIEAQHRGKGYCEEALNLLVQVAFDIYGLERLQDDIPAERETAHKAFAKVGFKKKRVENGNILVELVKK</sequence>